<evidence type="ECO:0000313" key="9">
    <source>
        <dbReference type="EMBL" id="SDZ29383.1"/>
    </source>
</evidence>
<evidence type="ECO:0000256" key="5">
    <source>
        <dbReference type="ARBA" id="ARBA00022801"/>
    </source>
</evidence>
<proteinExistence type="inferred from homology"/>
<organism evidence="9 10">
    <name type="scientific">Evansella caseinilytica</name>
    <dbReference type="NCBI Taxonomy" id="1503961"/>
    <lineage>
        <taxon>Bacteria</taxon>
        <taxon>Bacillati</taxon>
        <taxon>Bacillota</taxon>
        <taxon>Bacilli</taxon>
        <taxon>Bacillales</taxon>
        <taxon>Bacillaceae</taxon>
        <taxon>Evansella</taxon>
    </lineage>
</organism>
<dbReference type="PANTHER" id="PTHR43808:SF31">
    <property type="entry name" value="N-ACETYL-L-CITRULLINE DEACETYLASE"/>
    <property type="match status" value="1"/>
</dbReference>
<comment type="similarity">
    <text evidence="2">Belongs to the peptidase M20A family.</text>
</comment>
<dbReference type="SUPFAM" id="SSF53187">
    <property type="entry name" value="Zn-dependent exopeptidases"/>
    <property type="match status" value="1"/>
</dbReference>
<evidence type="ECO:0000256" key="4">
    <source>
        <dbReference type="ARBA" id="ARBA00022723"/>
    </source>
</evidence>
<dbReference type="GO" id="GO:0016805">
    <property type="term" value="F:dipeptidase activity"/>
    <property type="evidence" value="ECO:0007669"/>
    <property type="project" value="UniProtKB-KW"/>
</dbReference>
<keyword evidence="4" id="KW-0479">Metal-binding</keyword>
<dbReference type="STRING" id="1503961.SAMN05421736_10966"/>
<keyword evidence="6" id="KW-0862">Zinc</keyword>
<dbReference type="GO" id="GO:0006508">
    <property type="term" value="P:proteolysis"/>
    <property type="evidence" value="ECO:0007669"/>
    <property type="project" value="UniProtKB-KW"/>
</dbReference>
<dbReference type="InterPro" id="IPR050072">
    <property type="entry name" value="Peptidase_M20A"/>
</dbReference>
<keyword evidence="8" id="KW-0482">Metalloprotease</keyword>
<sequence>MVDWMKEVQARETELICDTQAFLQIKSVLDESTASEKAPFGRGIRKAYDWLLQKAEKDGFVIKDLDGYAGHIEWGEGRDIVGVLCHLDVVPEGDGWTSDPYAAEIRDGKIVARGAIDDKGPTMAAYYGLKIVRDTGLVPNKRVRLIIGTDEESEWRCMKHYFQHEEMPASGFAPDADFPVIYAEKGICDIEFSMSTKGEEGNILSFVSGERLNMVPQTATAVVRLKALPQEEQRFAAFLAENNVKGDFRLDGDGIQLTVYGKSAHGMEPEKGVNSGLILAHYIHTRLELNDKERAYFSALSDLFYNDSRGTELGVDYQDREKGDVTLNVGVLRYAGKTGGTVGVNVRYPDGASFTSIYKALEEKMGQRSFAAAMITHETPHAVDKEHGLIQTLAKVYEEQTGEKAEPFAIGGGTYARSLKAGVAFGPLFPGQEDVAHQADEYISIEQLKKATAIYAQAVYELIK</sequence>
<dbReference type="EMBL" id="FNPI01000009">
    <property type="protein sequence ID" value="SDZ29383.1"/>
    <property type="molecule type" value="Genomic_DNA"/>
</dbReference>
<dbReference type="NCBIfam" id="NF005591">
    <property type="entry name" value="PRK07318.1"/>
    <property type="match status" value="1"/>
</dbReference>
<dbReference type="InterPro" id="IPR002933">
    <property type="entry name" value="Peptidase_M20"/>
</dbReference>
<dbReference type="PANTHER" id="PTHR43808">
    <property type="entry name" value="ACETYLORNITHINE DEACETYLASE"/>
    <property type="match status" value="1"/>
</dbReference>
<dbReference type="InterPro" id="IPR010964">
    <property type="entry name" value="M20A_pepV-rel"/>
</dbReference>
<evidence type="ECO:0000313" key="10">
    <source>
        <dbReference type="Proteomes" id="UP000198935"/>
    </source>
</evidence>
<dbReference type="GO" id="GO:0008777">
    <property type="term" value="F:acetylornithine deacetylase activity"/>
    <property type="evidence" value="ECO:0007669"/>
    <property type="project" value="TreeGrafter"/>
</dbReference>
<dbReference type="GO" id="GO:0006526">
    <property type="term" value="P:L-arginine biosynthetic process"/>
    <property type="evidence" value="ECO:0007669"/>
    <property type="project" value="TreeGrafter"/>
</dbReference>
<evidence type="ECO:0000256" key="6">
    <source>
        <dbReference type="ARBA" id="ARBA00022833"/>
    </source>
</evidence>
<keyword evidence="5" id="KW-0378">Hydrolase</keyword>
<protein>
    <submittedName>
        <fullName evidence="9">Succinyl-diaminopimelate desuccinylase</fullName>
    </submittedName>
</protein>
<dbReference type="Gene3D" id="3.40.630.10">
    <property type="entry name" value="Zn peptidases"/>
    <property type="match status" value="1"/>
</dbReference>
<dbReference type="GO" id="GO:0008270">
    <property type="term" value="F:zinc ion binding"/>
    <property type="evidence" value="ECO:0007669"/>
    <property type="project" value="InterPro"/>
</dbReference>
<dbReference type="Proteomes" id="UP000198935">
    <property type="component" value="Unassembled WGS sequence"/>
</dbReference>
<dbReference type="SUPFAM" id="SSF55031">
    <property type="entry name" value="Bacterial exopeptidase dimerisation domain"/>
    <property type="match status" value="1"/>
</dbReference>
<dbReference type="GO" id="GO:0008237">
    <property type="term" value="F:metallopeptidase activity"/>
    <property type="evidence" value="ECO:0007669"/>
    <property type="project" value="UniProtKB-KW"/>
</dbReference>
<dbReference type="NCBIfam" id="TIGR01887">
    <property type="entry name" value="dipeptidaselike"/>
    <property type="match status" value="1"/>
</dbReference>
<evidence type="ECO:0000256" key="1">
    <source>
        <dbReference type="ARBA" id="ARBA00001947"/>
    </source>
</evidence>
<dbReference type="InterPro" id="IPR036264">
    <property type="entry name" value="Bact_exopeptidase_dim_dom"/>
</dbReference>
<keyword evidence="10" id="KW-1185">Reference proteome</keyword>
<evidence type="ECO:0000256" key="3">
    <source>
        <dbReference type="ARBA" id="ARBA00022670"/>
    </source>
</evidence>
<dbReference type="OrthoDB" id="9761532at2"/>
<keyword evidence="7" id="KW-0224">Dipeptidase</keyword>
<name>A0A1H3RUL6_9BACI</name>
<evidence type="ECO:0000256" key="7">
    <source>
        <dbReference type="ARBA" id="ARBA00022997"/>
    </source>
</evidence>
<gene>
    <name evidence="9" type="ORF">SAMN05421736_10966</name>
</gene>
<evidence type="ECO:0000256" key="8">
    <source>
        <dbReference type="ARBA" id="ARBA00023049"/>
    </source>
</evidence>
<dbReference type="AlphaFoldDB" id="A0A1H3RUL6"/>
<dbReference type="Pfam" id="PF01546">
    <property type="entry name" value="Peptidase_M20"/>
    <property type="match status" value="1"/>
</dbReference>
<dbReference type="Gene3D" id="3.30.70.360">
    <property type="match status" value="2"/>
</dbReference>
<comment type="cofactor">
    <cofactor evidence="1">
        <name>Zn(2+)</name>
        <dbReference type="ChEBI" id="CHEBI:29105"/>
    </cofactor>
</comment>
<accession>A0A1H3RUL6</accession>
<keyword evidence="3" id="KW-0645">Protease</keyword>
<evidence type="ECO:0000256" key="2">
    <source>
        <dbReference type="ARBA" id="ARBA00006247"/>
    </source>
</evidence>
<reference evidence="10" key="1">
    <citation type="submission" date="2016-10" db="EMBL/GenBank/DDBJ databases">
        <authorList>
            <person name="Varghese N."/>
            <person name="Submissions S."/>
        </authorList>
    </citation>
    <scope>NUCLEOTIDE SEQUENCE [LARGE SCALE GENOMIC DNA]</scope>
    <source>
        <strain evidence="10">SP</strain>
    </source>
</reference>
<dbReference type="CDD" id="cd03888">
    <property type="entry name" value="M20_PepV"/>
    <property type="match status" value="1"/>
</dbReference>